<dbReference type="EMBL" id="KZ805551">
    <property type="protein sequence ID" value="PVH94092.1"/>
    <property type="molecule type" value="Genomic_DNA"/>
</dbReference>
<feature type="region of interest" description="Disordered" evidence="1">
    <location>
        <begin position="128"/>
        <end position="149"/>
    </location>
</feature>
<sequence>MLYESVSAAPCRGNSVLRSLLHIDGLLDRIADLTKNAGLLHQRFQSTTLQSDRETMVARLREEVTILDRHVEEHKKAVRSINFQDIVALYGVAGRTSEEALAEVQGDFEGVGSMVEEMRRCAREALADAVHEGTETPSTGSEIDLSEEE</sequence>
<evidence type="ECO:0000256" key="1">
    <source>
        <dbReference type="SAM" id="MobiDB-lite"/>
    </source>
</evidence>
<evidence type="ECO:0000313" key="3">
    <source>
        <dbReference type="Proteomes" id="UP000244855"/>
    </source>
</evidence>
<gene>
    <name evidence="2" type="ORF">DM02DRAFT_204717</name>
</gene>
<accession>A0A2V1D7S2</accession>
<dbReference type="Proteomes" id="UP000244855">
    <property type="component" value="Unassembled WGS sequence"/>
</dbReference>
<evidence type="ECO:0000313" key="2">
    <source>
        <dbReference type="EMBL" id="PVH94092.1"/>
    </source>
</evidence>
<organism evidence="2 3">
    <name type="scientific">Periconia macrospinosa</name>
    <dbReference type="NCBI Taxonomy" id="97972"/>
    <lineage>
        <taxon>Eukaryota</taxon>
        <taxon>Fungi</taxon>
        <taxon>Dikarya</taxon>
        <taxon>Ascomycota</taxon>
        <taxon>Pezizomycotina</taxon>
        <taxon>Dothideomycetes</taxon>
        <taxon>Pleosporomycetidae</taxon>
        <taxon>Pleosporales</taxon>
        <taxon>Massarineae</taxon>
        <taxon>Periconiaceae</taxon>
        <taxon>Periconia</taxon>
    </lineage>
</organism>
<name>A0A2V1D7S2_9PLEO</name>
<dbReference type="AlphaFoldDB" id="A0A2V1D7S2"/>
<protein>
    <submittedName>
        <fullName evidence="2">Uncharacterized protein</fullName>
    </submittedName>
</protein>
<proteinExistence type="predicted"/>
<keyword evidence="3" id="KW-1185">Reference proteome</keyword>
<reference evidence="2 3" key="1">
    <citation type="journal article" date="2018" name="Sci. Rep.">
        <title>Comparative genomics provides insights into the lifestyle and reveals functional heterogeneity of dark septate endophytic fungi.</title>
        <authorList>
            <person name="Knapp D.G."/>
            <person name="Nemeth J.B."/>
            <person name="Barry K."/>
            <person name="Hainaut M."/>
            <person name="Henrissat B."/>
            <person name="Johnson J."/>
            <person name="Kuo A."/>
            <person name="Lim J.H.P."/>
            <person name="Lipzen A."/>
            <person name="Nolan M."/>
            <person name="Ohm R.A."/>
            <person name="Tamas L."/>
            <person name="Grigoriev I.V."/>
            <person name="Spatafora J.W."/>
            <person name="Nagy L.G."/>
            <person name="Kovacs G.M."/>
        </authorList>
    </citation>
    <scope>NUCLEOTIDE SEQUENCE [LARGE SCALE GENOMIC DNA]</scope>
    <source>
        <strain evidence="2 3">DSE2036</strain>
    </source>
</reference>
<dbReference type="OrthoDB" id="3682662at2759"/>